<feature type="compositionally biased region" description="Basic and acidic residues" evidence="2">
    <location>
        <begin position="527"/>
        <end position="560"/>
    </location>
</feature>
<feature type="region of interest" description="Disordered" evidence="2">
    <location>
        <begin position="867"/>
        <end position="893"/>
    </location>
</feature>
<feature type="compositionally biased region" description="Basic and acidic residues" evidence="2">
    <location>
        <begin position="213"/>
        <end position="238"/>
    </location>
</feature>
<feature type="coiled-coil region" evidence="1">
    <location>
        <begin position="1617"/>
        <end position="1652"/>
    </location>
</feature>
<feature type="coiled-coil region" evidence="1">
    <location>
        <begin position="933"/>
        <end position="1007"/>
    </location>
</feature>
<dbReference type="EMBL" id="CP031050">
    <property type="protein sequence ID" value="QDZ25496.1"/>
    <property type="molecule type" value="Genomic_DNA"/>
</dbReference>
<evidence type="ECO:0000313" key="4">
    <source>
        <dbReference type="Proteomes" id="UP000316726"/>
    </source>
</evidence>
<feature type="region of interest" description="Disordered" evidence="2">
    <location>
        <begin position="1745"/>
        <end position="1764"/>
    </location>
</feature>
<feature type="region of interest" description="Disordered" evidence="2">
    <location>
        <begin position="213"/>
        <end position="246"/>
    </location>
</feature>
<feature type="region of interest" description="Disordered" evidence="2">
    <location>
        <begin position="762"/>
        <end position="821"/>
    </location>
</feature>
<feature type="coiled-coil region" evidence="1">
    <location>
        <begin position="274"/>
        <end position="301"/>
    </location>
</feature>
<feature type="coiled-coil region" evidence="1">
    <location>
        <begin position="1325"/>
        <end position="1441"/>
    </location>
</feature>
<evidence type="ECO:0000256" key="1">
    <source>
        <dbReference type="SAM" id="Coils"/>
    </source>
</evidence>
<feature type="compositionally biased region" description="Basic and acidic residues" evidence="2">
    <location>
        <begin position="566"/>
        <end position="582"/>
    </location>
</feature>
<evidence type="ECO:0000256" key="2">
    <source>
        <dbReference type="SAM" id="MobiDB-lite"/>
    </source>
</evidence>
<feature type="coiled-coil region" evidence="1">
    <location>
        <begin position="1486"/>
        <end position="1539"/>
    </location>
</feature>
<feature type="region of interest" description="Disordered" evidence="2">
    <location>
        <begin position="527"/>
        <end position="582"/>
    </location>
</feature>
<reference evidence="3 4" key="1">
    <citation type="submission" date="2018-07" db="EMBL/GenBank/DDBJ databases">
        <title>The complete nuclear genome of the prasinophyte Chloropicon primus (CCMP1205).</title>
        <authorList>
            <person name="Pombert J.-F."/>
            <person name="Otis C."/>
            <person name="Turmel M."/>
            <person name="Lemieux C."/>
        </authorList>
    </citation>
    <scope>NUCLEOTIDE SEQUENCE [LARGE SCALE GENOMIC DNA]</scope>
    <source>
        <strain evidence="3 4">CCMP1205</strain>
    </source>
</reference>
<organism evidence="3 4">
    <name type="scientific">Chloropicon primus</name>
    <dbReference type="NCBI Taxonomy" id="1764295"/>
    <lineage>
        <taxon>Eukaryota</taxon>
        <taxon>Viridiplantae</taxon>
        <taxon>Chlorophyta</taxon>
        <taxon>Chloropicophyceae</taxon>
        <taxon>Chloropicales</taxon>
        <taxon>Chloropicaceae</taxon>
        <taxon>Chloropicon</taxon>
    </lineage>
</organism>
<keyword evidence="1" id="KW-0175">Coiled coil</keyword>
<gene>
    <name evidence="3" type="ORF">A3770_17p80140</name>
</gene>
<accession>A0A5B8MZK4</accession>
<dbReference type="STRING" id="1764295.A0A5B8MZK4"/>
<evidence type="ECO:0000313" key="3">
    <source>
        <dbReference type="EMBL" id="QDZ25496.1"/>
    </source>
</evidence>
<feature type="coiled-coil region" evidence="1">
    <location>
        <begin position="110"/>
        <end position="165"/>
    </location>
</feature>
<name>A0A5B8MZK4_9CHLO</name>
<proteinExistence type="predicted"/>
<feature type="coiled-coil region" evidence="1">
    <location>
        <begin position="687"/>
        <end position="729"/>
    </location>
</feature>
<sequence>MTAEVVDLEELLDTSDLPEHPGVLRAIDLVTQVRTLDLHKHVNELKGQAKTWQQEIELSDEFLRDLVMLQEEAKTLHPLKESLLQRLANVLHKSRQHKKRQLDREIEEEFELESELLARKQEKIDEMEHENNESHRVDLEKKRTRNIFEIEQARVEKEVQALEREFTFEVETYGMKIKKEKNRRDAEVEAMVAEDTQALGLLAEENARKLANKVEEQERETFERDDNHRKEREYHQEQLQDANKASNGAKEVLAELVMRHEAATEDLATNRDMLAAKSERLVEAEQQASKAEDDVNNFRTERQKTFEESVRWSREQYETWIQAIGTRRLEVDSQLKTSLEQLLEKRVEAIRPLDAKVQSVTDDKVKFEEEDQADGERLDRLRSQAEVEMQQYDALEKQREKLLEDAEQKRYLAVKTAHLKEESKLSELKDELERKKARRDNDLSNIAEETTKLLALVMEQRQTMRKEAESHWKEAQDEVDKENEDLRGAIKEANETISHCEREGERYLREQEEDLVPLRNAIEEAVESEKMAKEAHDKAMEEAKEGKQKTQDERQGKVDDLASFEKASEEENLARSKDIDDSQEKIEKLIKEKHAAVDSKYGVMRGEMASLEKEEMNNISIEKHACELTLKDLEQFHAHEANRIDDLMTVVEDFEGLVSQCQKSSENERDSIEKEWELALLTNKREQQSLEEKMRMKEEGLKKAEDAARKALDQELGRLNQTVSHAKAEQQSKYQLVQREIAMRKKEVQEIDHEMKEIMEKERLAGERKATSLSDQQIKFLRPRTTDQIMSPRKAPPGAQPEDESAGTVPASEVTGNHGPVNAEHHAAADLCEQLKEFYKSGAKSLPLTTIAEEGPRGEVDEEAVVAEGSQEGTMPESTPGKEEGPVADEEDPLSFTREIERLSEEDPVLREIDIIAEAPPSLNDCLNQGGRYSELSRRKLRLLVEIKAKEEECLLDEEHVNRVERRIDRQKRLRISALNEMLGIQMEELEDEKETKLKMVAQRRERLHASRKAYITKHAKCHDMLHDLSEACLPSLTHLREYSNEQSSGWSSAEKEALADLRRVQILEKETEEHFAQKKDQLQVSEREDHEQCERDMVDAREHLARKRVDLVAFNQKMVEERERREQHIESLAESIGEQDHVMSQMEDQRKVDEQASVDLLESLHSKINNVYNIRKDAMRENAELKEKTEQKLPFFHNNLAANEERILSEQAEYERKMKAAEVHREGDLKEMEVKKEDVEQKWQEYSVDFEKQCSLAREQAKSAIASAQMDHEADCTSEEVKGLKRDAEEAFKMSEQHRADAAKAQQTREHRRVLQHERWRRFLEACEQEKVDLHAELDSEEKQLKLEYDGYFADLEEEEVAAHAELEANEQKAKDENQVRYRQERDLEVLVEKLNESARESKNSKHQQERVITEKEKVLENAKKQRETAEAKNADCDLNQKRCVNLLERLTQRIAKEVQEHTEVLVKERADYESQLNLALESSKLAADEKLQRMQVENEKLAEREQKEFDDFVEKQKAQLEENKLELQDEVRIARETLERDLLGVDKVSRQRGRDRIMEAEFDLKKRKLERESKQRKFNEIELKYDAFVDNQLADIEAYFDLLGERLHSHGRNVYKQRQLERQRAESKLKKKMEAQLEDNQRRVQIELEANRRKMHEETQQLIKDAEEEMWARLQEERAARLALIDQKRSEMKRELEEKYISSQVRIREELAEAEKSKIDNVLSIFGADSTKRGEIALKMKLEKERPSSRDEGKKVMTEKEEYEKERKELIKEMALMDLELQELEYE</sequence>
<protein>
    <submittedName>
        <fullName evidence="3">Uncharacterized protein</fullName>
    </submittedName>
</protein>
<keyword evidence="4" id="KW-1185">Reference proteome</keyword>
<dbReference type="Proteomes" id="UP000316726">
    <property type="component" value="Chromosome 17"/>
</dbReference>